<name>A0A5C3Q2M8_9AGAR</name>
<dbReference type="OrthoDB" id="2404451at2759"/>
<protein>
    <submittedName>
        <fullName evidence="1">Uncharacterized protein</fullName>
    </submittedName>
</protein>
<dbReference type="EMBL" id="ML178893">
    <property type="protein sequence ID" value="TFK95309.1"/>
    <property type="molecule type" value="Genomic_DNA"/>
</dbReference>
<evidence type="ECO:0000313" key="1">
    <source>
        <dbReference type="EMBL" id="TFK95309.1"/>
    </source>
</evidence>
<organism evidence="1 2">
    <name type="scientific">Pterulicium gracile</name>
    <dbReference type="NCBI Taxonomy" id="1884261"/>
    <lineage>
        <taxon>Eukaryota</taxon>
        <taxon>Fungi</taxon>
        <taxon>Dikarya</taxon>
        <taxon>Basidiomycota</taxon>
        <taxon>Agaricomycotina</taxon>
        <taxon>Agaricomycetes</taxon>
        <taxon>Agaricomycetidae</taxon>
        <taxon>Agaricales</taxon>
        <taxon>Pleurotineae</taxon>
        <taxon>Pterulaceae</taxon>
        <taxon>Pterulicium</taxon>
    </lineage>
</organism>
<sequence>YDPINLPLRTHEEWIADAIHVEECLVQSQAEYKRRSKVTGVSGLPLLAQVSSLRFPTCNPHDFMHLLENIIPMLVDLWTRNYKDLNAGCEEYLWDEPGNKTVFNAIGEACASSGNTIPSFFGRRVPNLSTQRGEFTAEGWIIFATMLSPAVLHNRFQKRDYYVHFMEFICLVNLCLQFGLDHSDVNEIERGFARWVTEFER</sequence>
<dbReference type="Proteomes" id="UP000305067">
    <property type="component" value="Unassembled WGS sequence"/>
</dbReference>
<proteinExistence type="predicted"/>
<accession>A0A5C3Q2M8</accession>
<keyword evidence="2" id="KW-1185">Reference proteome</keyword>
<reference evidence="1 2" key="1">
    <citation type="journal article" date="2019" name="Nat. Ecol. Evol.">
        <title>Megaphylogeny resolves global patterns of mushroom evolution.</title>
        <authorList>
            <person name="Varga T."/>
            <person name="Krizsan K."/>
            <person name="Foldi C."/>
            <person name="Dima B."/>
            <person name="Sanchez-Garcia M."/>
            <person name="Sanchez-Ramirez S."/>
            <person name="Szollosi G.J."/>
            <person name="Szarkandi J.G."/>
            <person name="Papp V."/>
            <person name="Albert L."/>
            <person name="Andreopoulos W."/>
            <person name="Angelini C."/>
            <person name="Antonin V."/>
            <person name="Barry K.W."/>
            <person name="Bougher N.L."/>
            <person name="Buchanan P."/>
            <person name="Buyck B."/>
            <person name="Bense V."/>
            <person name="Catcheside P."/>
            <person name="Chovatia M."/>
            <person name="Cooper J."/>
            <person name="Damon W."/>
            <person name="Desjardin D."/>
            <person name="Finy P."/>
            <person name="Geml J."/>
            <person name="Haridas S."/>
            <person name="Hughes K."/>
            <person name="Justo A."/>
            <person name="Karasinski D."/>
            <person name="Kautmanova I."/>
            <person name="Kiss B."/>
            <person name="Kocsube S."/>
            <person name="Kotiranta H."/>
            <person name="LaButti K.M."/>
            <person name="Lechner B.E."/>
            <person name="Liimatainen K."/>
            <person name="Lipzen A."/>
            <person name="Lukacs Z."/>
            <person name="Mihaltcheva S."/>
            <person name="Morgado L.N."/>
            <person name="Niskanen T."/>
            <person name="Noordeloos M.E."/>
            <person name="Ohm R.A."/>
            <person name="Ortiz-Santana B."/>
            <person name="Ovrebo C."/>
            <person name="Racz N."/>
            <person name="Riley R."/>
            <person name="Savchenko A."/>
            <person name="Shiryaev A."/>
            <person name="Soop K."/>
            <person name="Spirin V."/>
            <person name="Szebenyi C."/>
            <person name="Tomsovsky M."/>
            <person name="Tulloss R.E."/>
            <person name="Uehling J."/>
            <person name="Grigoriev I.V."/>
            <person name="Vagvolgyi C."/>
            <person name="Papp T."/>
            <person name="Martin F.M."/>
            <person name="Miettinen O."/>
            <person name="Hibbett D.S."/>
            <person name="Nagy L.G."/>
        </authorList>
    </citation>
    <scope>NUCLEOTIDE SEQUENCE [LARGE SCALE GENOMIC DNA]</scope>
    <source>
        <strain evidence="1 2">CBS 309.79</strain>
    </source>
</reference>
<dbReference type="AlphaFoldDB" id="A0A5C3Q2M8"/>
<evidence type="ECO:0000313" key="2">
    <source>
        <dbReference type="Proteomes" id="UP000305067"/>
    </source>
</evidence>
<gene>
    <name evidence="1" type="ORF">BDV98DRAFT_644494</name>
</gene>
<feature type="non-terminal residue" evidence="1">
    <location>
        <position position="1"/>
    </location>
</feature>